<accession>A0A2A2JWK8</accession>
<evidence type="ECO:0000313" key="3">
    <source>
        <dbReference type="Proteomes" id="UP000218231"/>
    </source>
</evidence>
<gene>
    <name evidence="2" type="ORF">WR25_20954</name>
</gene>
<reference evidence="2 3" key="1">
    <citation type="journal article" date="2017" name="Curr. Biol.">
        <title>Genome architecture and evolution of a unichromosomal asexual nematode.</title>
        <authorList>
            <person name="Fradin H."/>
            <person name="Zegar C."/>
            <person name="Gutwein M."/>
            <person name="Lucas J."/>
            <person name="Kovtun M."/>
            <person name="Corcoran D."/>
            <person name="Baugh L.R."/>
            <person name="Kiontke K."/>
            <person name="Gunsalus K."/>
            <person name="Fitch D.H."/>
            <person name="Piano F."/>
        </authorList>
    </citation>
    <scope>NUCLEOTIDE SEQUENCE [LARGE SCALE GENOMIC DNA]</scope>
    <source>
        <strain evidence="2">PF1309</strain>
    </source>
</reference>
<dbReference type="EMBL" id="LIAE01010152">
    <property type="protein sequence ID" value="PAV66146.1"/>
    <property type="molecule type" value="Genomic_DNA"/>
</dbReference>
<keyword evidence="3" id="KW-1185">Reference proteome</keyword>
<sequence length="84" mass="9218">MNRLLVSLLAFIALCVLTSASPLLYRPQVFDDVRFEKRSNAELVNGLIGMDLGRLNSVGKRSNAELVNGLLGMDLSRLNSAGRR</sequence>
<feature type="chain" id="PRO_5011996773" evidence="1">
    <location>
        <begin position="21"/>
        <end position="84"/>
    </location>
</feature>
<dbReference type="AlphaFoldDB" id="A0A2A2JWK8"/>
<dbReference type="Proteomes" id="UP000218231">
    <property type="component" value="Unassembled WGS sequence"/>
</dbReference>
<dbReference type="OrthoDB" id="5837168at2759"/>
<evidence type="ECO:0000256" key="1">
    <source>
        <dbReference type="SAM" id="SignalP"/>
    </source>
</evidence>
<name>A0A2A2JWK8_9BILA</name>
<comment type="caution">
    <text evidence="2">The sequence shown here is derived from an EMBL/GenBank/DDBJ whole genome shotgun (WGS) entry which is preliminary data.</text>
</comment>
<evidence type="ECO:0000313" key="2">
    <source>
        <dbReference type="EMBL" id="PAV66146.1"/>
    </source>
</evidence>
<proteinExistence type="predicted"/>
<feature type="signal peptide" evidence="1">
    <location>
        <begin position="1"/>
        <end position="20"/>
    </location>
</feature>
<organism evidence="2 3">
    <name type="scientific">Diploscapter pachys</name>
    <dbReference type="NCBI Taxonomy" id="2018661"/>
    <lineage>
        <taxon>Eukaryota</taxon>
        <taxon>Metazoa</taxon>
        <taxon>Ecdysozoa</taxon>
        <taxon>Nematoda</taxon>
        <taxon>Chromadorea</taxon>
        <taxon>Rhabditida</taxon>
        <taxon>Rhabditina</taxon>
        <taxon>Rhabditomorpha</taxon>
        <taxon>Rhabditoidea</taxon>
        <taxon>Rhabditidae</taxon>
        <taxon>Diploscapter</taxon>
    </lineage>
</organism>
<protein>
    <submittedName>
        <fullName evidence="2">Uncharacterized protein</fullName>
    </submittedName>
</protein>
<keyword evidence="1" id="KW-0732">Signal</keyword>
<dbReference type="STRING" id="2018661.A0A2A2JWK8"/>